<dbReference type="Gene3D" id="3.40.190.10">
    <property type="entry name" value="Periplasmic binding protein-like II"/>
    <property type="match status" value="2"/>
</dbReference>
<dbReference type="PANTHER" id="PTHR11557">
    <property type="entry name" value="PORPHOBILINOGEN DEAMINASE"/>
    <property type="match status" value="1"/>
</dbReference>
<protein>
    <recommendedName>
        <fullName evidence="8">Porphobilinogen deaminase</fullName>
        <shortName evidence="8">PBG</shortName>
        <ecNumber evidence="8">2.5.1.61</ecNumber>
    </recommendedName>
    <alternativeName>
        <fullName evidence="8">Hydroxymethylbilane synthase</fullName>
        <shortName evidence="8">HMBS</shortName>
    </alternativeName>
    <alternativeName>
        <fullName evidence="8">Pre-uroporphyrinogen synthase</fullName>
    </alternativeName>
</protein>
<comment type="cofactor">
    <cofactor evidence="8">
        <name>dipyrromethane</name>
        <dbReference type="ChEBI" id="CHEBI:60342"/>
    </cofactor>
    <text evidence="8">Binds 1 dipyrromethane group covalently.</text>
</comment>
<dbReference type="Pfam" id="PF01379">
    <property type="entry name" value="Porphobil_deam"/>
    <property type="match status" value="1"/>
</dbReference>
<dbReference type="EC" id="2.5.1.61" evidence="8"/>
<dbReference type="PRINTS" id="PR00151">
    <property type="entry name" value="PORPHBDMNASE"/>
</dbReference>
<comment type="subunit">
    <text evidence="4 8">Monomer.</text>
</comment>
<proteinExistence type="inferred from homology"/>
<dbReference type="AlphaFoldDB" id="A0A5C4TBM6"/>
<dbReference type="FunFam" id="3.40.190.10:FF:000004">
    <property type="entry name" value="Porphobilinogen deaminase"/>
    <property type="match status" value="1"/>
</dbReference>
<dbReference type="HAMAP" id="MF_00260">
    <property type="entry name" value="Porphobil_deam"/>
    <property type="match status" value="1"/>
</dbReference>
<keyword evidence="6 8" id="KW-0627">Porphyrin biosynthesis</keyword>
<dbReference type="SUPFAM" id="SSF53850">
    <property type="entry name" value="Periplasmic binding protein-like II"/>
    <property type="match status" value="1"/>
</dbReference>
<dbReference type="InterPro" id="IPR022417">
    <property type="entry name" value="Porphobilin_deaminase_N"/>
</dbReference>
<dbReference type="Gene3D" id="3.30.160.40">
    <property type="entry name" value="Porphobilinogen deaminase, C-terminal domain"/>
    <property type="match status" value="1"/>
</dbReference>
<dbReference type="GO" id="GO:0006782">
    <property type="term" value="P:protoporphyrinogen IX biosynthetic process"/>
    <property type="evidence" value="ECO:0007669"/>
    <property type="project" value="UniProtKB-UniRule"/>
</dbReference>
<evidence type="ECO:0000256" key="7">
    <source>
        <dbReference type="ARBA" id="ARBA00048169"/>
    </source>
</evidence>
<dbReference type="InterPro" id="IPR022418">
    <property type="entry name" value="Porphobilinogen_deaminase_C"/>
</dbReference>
<dbReference type="PROSITE" id="PS00533">
    <property type="entry name" value="PORPHOBILINOGEN_DEAM"/>
    <property type="match status" value="1"/>
</dbReference>
<evidence type="ECO:0000256" key="3">
    <source>
        <dbReference type="ARBA" id="ARBA00005638"/>
    </source>
</evidence>
<reference evidence="11 12" key="1">
    <citation type="submission" date="2019-05" db="EMBL/GenBank/DDBJ databases">
        <title>We sequenced the genome of Paenibacillus hemerocallicola KCTC 33185 for further insight into its adaptation and study the phylogeny of Paenibacillus.</title>
        <authorList>
            <person name="Narsing Rao M.P."/>
        </authorList>
    </citation>
    <scope>NUCLEOTIDE SEQUENCE [LARGE SCALE GENOMIC DNA]</scope>
    <source>
        <strain evidence="11 12">KCTC 33185</strain>
    </source>
</reference>
<comment type="catalytic activity">
    <reaction evidence="7 8">
        <text>4 porphobilinogen + H2O = hydroxymethylbilane + 4 NH4(+)</text>
        <dbReference type="Rhea" id="RHEA:13185"/>
        <dbReference type="ChEBI" id="CHEBI:15377"/>
        <dbReference type="ChEBI" id="CHEBI:28938"/>
        <dbReference type="ChEBI" id="CHEBI:57845"/>
        <dbReference type="ChEBI" id="CHEBI:58126"/>
        <dbReference type="EC" id="2.5.1.61"/>
    </reaction>
</comment>
<comment type="function">
    <text evidence="1 8">Tetrapolymerization of the monopyrrole PBG into the hydroxymethylbilane pre-uroporphyrinogen in several discrete steps.</text>
</comment>
<evidence type="ECO:0000259" key="9">
    <source>
        <dbReference type="Pfam" id="PF01379"/>
    </source>
</evidence>
<dbReference type="FunFam" id="3.40.190.10:FF:000005">
    <property type="entry name" value="Porphobilinogen deaminase"/>
    <property type="match status" value="1"/>
</dbReference>
<comment type="miscellaneous">
    <text evidence="8">The porphobilinogen subunits are added to the dipyrromethane group.</text>
</comment>
<evidence type="ECO:0000256" key="1">
    <source>
        <dbReference type="ARBA" id="ARBA00002869"/>
    </source>
</evidence>
<evidence type="ECO:0000259" key="10">
    <source>
        <dbReference type="Pfam" id="PF03900"/>
    </source>
</evidence>
<feature type="modified residue" description="S-(dipyrrolylmethanemethyl)cysteine" evidence="8">
    <location>
        <position position="244"/>
    </location>
</feature>
<dbReference type="InterPro" id="IPR036803">
    <property type="entry name" value="Porphobilinogen_deaminase_C_sf"/>
</dbReference>
<sequence length="313" mass="33551">MRTVTVGTRQSALALTQTNQVIEQLKLLAGNAGIECRFEIKKIVTRGDQILDVTLSKVGGKGLFVKEIEQALLDGTIDMAVHSMKDMPWERQEGLAIGGTPVREDPRDCLITRGGVALADLPGGARVGTSSLRRAAQLLAFRPDLNIESIRGNIDSRLRKLETEGFDAIVLAAAGLHRMGWKDRISEYLSPDICIPTVAQGALGIECRADDTFMLDLLGKFEHADTVLAVTAERQFLGRLNGGCQIPIGAHVTVRDNPAGGRLLEMTAVVGSPDGSRLIKEWGQGSDPVKLGDLLADKLIAQGADRIIAELGG</sequence>
<organism evidence="11 12">
    <name type="scientific">Paenibacillus hemerocallicola</name>
    <dbReference type="NCBI Taxonomy" id="1172614"/>
    <lineage>
        <taxon>Bacteria</taxon>
        <taxon>Bacillati</taxon>
        <taxon>Bacillota</taxon>
        <taxon>Bacilli</taxon>
        <taxon>Bacillales</taxon>
        <taxon>Paenibacillaceae</taxon>
        <taxon>Paenibacillus</taxon>
    </lineage>
</organism>
<dbReference type="GO" id="GO:0005737">
    <property type="term" value="C:cytoplasm"/>
    <property type="evidence" value="ECO:0007669"/>
    <property type="project" value="UniProtKB-UniRule"/>
</dbReference>
<feature type="domain" description="Porphobilinogen deaminase N-terminal" evidence="9">
    <location>
        <begin position="4"/>
        <end position="214"/>
    </location>
</feature>
<evidence type="ECO:0000256" key="2">
    <source>
        <dbReference type="ARBA" id="ARBA00004735"/>
    </source>
</evidence>
<dbReference type="SUPFAM" id="SSF54782">
    <property type="entry name" value="Porphobilinogen deaminase (hydroxymethylbilane synthase), C-terminal domain"/>
    <property type="match status" value="1"/>
</dbReference>
<keyword evidence="5 8" id="KW-0808">Transferase</keyword>
<evidence type="ECO:0000256" key="6">
    <source>
        <dbReference type="ARBA" id="ARBA00023244"/>
    </source>
</evidence>
<accession>A0A5C4TBM6</accession>
<keyword evidence="12" id="KW-1185">Reference proteome</keyword>
<evidence type="ECO:0000313" key="11">
    <source>
        <dbReference type="EMBL" id="TNJ66473.1"/>
    </source>
</evidence>
<dbReference type="InterPro" id="IPR000860">
    <property type="entry name" value="HemC"/>
</dbReference>
<dbReference type="GO" id="GO:0004418">
    <property type="term" value="F:hydroxymethylbilane synthase activity"/>
    <property type="evidence" value="ECO:0007669"/>
    <property type="project" value="UniProtKB-UniRule"/>
</dbReference>
<evidence type="ECO:0000313" key="12">
    <source>
        <dbReference type="Proteomes" id="UP000307943"/>
    </source>
</evidence>
<dbReference type="CDD" id="cd13646">
    <property type="entry name" value="PBP2_EcHMBS_like"/>
    <property type="match status" value="1"/>
</dbReference>
<feature type="domain" description="Porphobilinogen deaminase C-terminal" evidence="10">
    <location>
        <begin position="228"/>
        <end position="300"/>
    </location>
</feature>
<dbReference type="PIRSF" id="PIRSF001438">
    <property type="entry name" value="4pyrrol_synth_OHMeBilane_synth"/>
    <property type="match status" value="1"/>
</dbReference>
<dbReference type="EMBL" id="VDCQ01000010">
    <property type="protein sequence ID" value="TNJ66473.1"/>
    <property type="molecule type" value="Genomic_DNA"/>
</dbReference>
<evidence type="ECO:0000256" key="8">
    <source>
        <dbReference type="HAMAP-Rule" id="MF_00260"/>
    </source>
</evidence>
<comment type="pathway">
    <text evidence="2">Porphyrin-containing compound metabolism; protoporphyrin-IX biosynthesis; coproporphyrinogen-III from 5-aminolevulinate: step 2/4.</text>
</comment>
<dbReference type="InterPro" id="IPR022419">
    <property type="entry name" value="Porphobilin_deaminase_cofac_BS"/>
</dbReference>
<dbReference type="OrthoDB" id="9810298at2"/>
<dbReference type="NCBIfam" id="TIGR00212">
    <property type="entry name" value="hemC"/>
    <property type="match status" value="1"/>
</dbReference>
<evidence type="ECO:0000256" key="5">
    <source>
        <dbReference type="ARBA" id="ARBA00022679"/>
    </source>
</evidence>
<dbReference type="Proteomes" id="UP000307943">
    <property type="component" value="Unassembled WGS sequence"/>
</dbReference>
<dbReference type="PANTHER" id="PTHR11557:SF0">
    <property type="entry name" value="PORPHOBILINOGEN DEAMINASE"/>
    <property type="match status" value="1"/>
</dbReference>
<name>A0A5C4TBM6_9BACL</name>
<gene>
    <name evidence="8 11" type="primary">hemC</name>
    <name evidence="11" type="ORF">FE784_09385</name>
</gene>
<evidence type="ECO:0000256" key="4">
    <source>
        <dbReference type="ARBA" id="ARBA00011245"/>
    </source>
</evidence>
<dbReference type="RefSeq" id="WP_139601938.1">
    <property type="nucleotide sequence ID" value="NZ_VDCQ01000010.1"/>
</dbReference>
<comment type="caution">
    <text evidence="11">The sequence shown here is derived from an EMBL/GenBank/DDBJ whole genome shotgun (WGS) entry which is preliminary data.</text>
</comment>
<comment type="similarity">
    <text evidence="3 8">Belongs to the HMBS family.</text>
</comment>
<dbReference type="Pfam" id="PF03900">
    <property type="entry name" value="Porphobil_deamC"/>
    <property type="match status" value="1"/>
</dbReference>